<dbReference type="InterPro" id="IPR002502">
    <property type="entry name" value="Amidase_domain"/>
</dbReference>
<accession>A0A1A9GGF3</accession>
<evidence type="ECO:0000256" key="1">
    <source>
        <dbReference type="ARBA" id="ARBA00007553"/>
    </source>
</evidence>
<sequence>MPPSRSRFVSGCQQLLALGAVVAVLAPAASVISLDVVKRPVVDTTSSDHSALAAYVRTAQKTSTVPTRPVEAVVDEHVLTSPSGATTARTLRSGGVATLTSRPEPVTGYGAVGVTWEPGAAVPDEELAFEVRTRTDGAWSTWAELEYHDDHAPDPDSAEGRASRPGTEPMMLGEVDDVQVRTTDTAGRLPADMRMAVIDPGTPDATAQERAALDTSTLARAVAAGATDPTSTDPASTDPATEDPAAADGTLVLRAGEVTPEPVIYSRAQWGADESLRRGSTPSYHEVHAGFVHHTVNANDYTKDQVPAMLRSIYAYHTKSRGWSDVGYNYLVDRFGRIWEGRYGGIDRPVVGAHTLGYNEYSFAMSAIGNFETVRPSEAVVQAYGALFAWKLSLHGVDAGSMSQPVGKRAFPAVNGHRDAGSTACPGQFLYQRLGDIRGLADSAQADFGGRQLPADLVDTPHPDLLARRASDGRVFVIPTGGLSRVRKPVAVSSGWSRYDSVLLSDDVTGDGHPDALGVAASGAVDVRPGRGDGFDDTSRTATATEGRDLVTAVGDVDGDGRPDLVGRDGDRLEILAGRGDGRFRSAAVGGGWGGYDALAGSGDLDGDGHADLVARRTDGSLWWHRGSADGFGPALVLEGAGNGKGWDVLSGLGDWNGDGHADLFVRRAGGHGFVLPGRGDGTVGHPLGPIKRLKGRAGLTAGADVTGDGVPDLVFLKGDQLMRLAGTGKVETRAPIDSGVRIRAVDLLVNAGDWDGDGHGDLVLRKRKNGKLKMRPGDGAGGFGKAVLLARGLGDVRLLEAVGDVTGDGRPDLMGQPAGGSMRIYPGQGAGLLGPGYVAHSAIGATRQVGVGLWDGDGAPDSMFRQGDGLVAYPGNGPGGLTDPRRIDLDLGRYDLVTGIGDADLKGRADLVLRERATGYLWLLGGKGNGFKAPRFLAEGAEVYDLVD</sequence>
<dbReference type="PANTHER" id="PTHR11022">
    <property type="entry name" value="PEPTIDOGLYCAN RECOGNITION PROTEIN"/>
    <property type="match status" value="1"/>
</dbReference>
<evidence type="ECO:0000313" key="6">
    <source>
        <dbReference type="Proteomes" id="UP000077868"/>
    </source>
</evidence>
<dbReference type="Proteomes" id="UP000077868">
    <property type="component" value="Chromosome"/>
</dbReference>
<dbReference type="RefSeq" id="WP_068105203.1">
    <property type="nucleotide sequence ID" value="NZ_CP015079.1"/>
</dbReference>
<evidence type="ECO:0000256" key="2">
    <source>
        <dbReference type="ARBA" id="ARBA00022729"/>
    </source>
</evidence>
<proteinExistence type="inferred from homology"/>
<dbReference type="EMBL" id="CP015079">
    <property type="protein sequence ID" value="ANH36611.1"/>
    <property type="molecule type" value="Genomic_DNA"/>
</dbReference>
<organism evidence="5 6">
    <name type="scientific">Nocardioides dokdonensis FR1436</name>
    <dbReference type="NCBI Taxonomy" id="1300347"/>
    <lineage>
        <taxon>Bacteria</taxon>
        <taxon>Bacillati</taxon>
        <taxon>Actinomycetota</taxon>
        <taxon>Actinomycetes</taxon>
        <taxon>Propionibacteriales</taxon>
        <taxon>Nocardioidaceae</taxon>
        <taxon>Nocardioides</taxon>
    </lineage>
</organism>
<dbReference type="AlphaFoldDB" id="A0A1A9GGF3"/>
<comment type="similarity">
    <text evidence="1">Belongs to the N-acetylmuramoyl-L-alanine amidase 2 family.</text>
</comment>
<name>A0A1A9GGF3_9ACTN</name>
<dbReference type="SMART" id="SM00701">
    <property type="entry name" value="PGRP"/>
    <property type="match status" value="1"/>
</dbReference>
<keyword evidence="6" id="KW-1185">Reference proteome</keyword>
<dbReference type="Gene3D" id="3.40.80.10">
    <property type="entry name" value="Peptidoglycan recognition protein-like"/>
    <property type="match status" value="1"/>
</dbReference>
<dbReference type="GO" id="GO:0008270">
    <property type="term" value="F:zinc ion binding"/>
    <property type="evidence" value="ECO:0007669"/>
    <property type="project" value="InterPro"/>
</dbReference>
<gene>
    <name evidence="5" type="ORF">I601_0157</name>
</gene>
<dbReference type="InterPro" id="IPR013517">
    <property type="entry name" value="FG-GAP"/>
</dbReference>
<dbReference type="STRING" id="1300347.I601_0157"/>
<dbReference type="PATRIC" id="fig|1300347.3.peg.160"/>
<dbReference type="GO" id="GO:0009253">
    <property type="term" value="P:peptidoglycan catabolic process"/>
    <property type="evidence" value="ECO:0007669"/>
    <property type="project" value="InterPro"/>
</dbReference>
<reference evidence="5 6" key="1">
    <citation type="submission" date="2016-03" db="EMBL/GenBank/DDBJ databases">
        <title>Complete genome sequence of a soil Actinobacterium, Nocardioides dokdonensis FR1436.</title>
        <authorList>
            <person name="Kwon S.-K."/>
            <person name="Kim K."/>
            <person name="Kim J.F."/>
        </authorList>
    </citation>
    <scope>NUCLEOTIDE SEQUENCE [LARGE SCALE GENOMIC DNA]</scope>
    <source>
        <strain evidence="5 6">FR1436</strain>
    </source>
</reference>
<evidence type="ECO:0000313" key="5">
    <source>
        <dbReference type="EMBL" id="ANH36611.1"/>
    </source>
</evidence>
<feature type="compositionally biased region" description="Basic and acidic residues" evidence="3">
    <location>
        <begin position="146"/>
        <end position="162"/>
    </location>
</feature>
<dbReference type="OrthoDB" id="514320at2"/>
<feature type="compositionally biased region" description="Low complexity" evidence="3">
    <location>
        <begin position="226"/>
        <end position="244"/>
    </location>
</feature>
<dbReference type="InterPro" id="IPR015510">
    <property type="entry name" value="PGRP"/>
</dbReference>
<evidence type="ECO:0000259" key="4">
    <source>
        <dbReference type="SMART" id="SM00701"/>
    </source>
</evidence>
<dbReference type="Gene3D" id="2.130.10.130">
    <property type="entry name" value="Integrin alpha, N-terminal"/>
    <property type="match status" value="1"/>
</dbReference>
<dbReference type="InterPro" id="IPR006619">
    <property type="entry name" value="PGRP_domain_met/bac"/>
</dbReference>
<feature type="region of interest" description="Disordered" evidence="3">
    <location>
        <begin position="223"/>
        <end position="244"/>
    </location>
</feature>
<dbReference type="KEGG" id="ndk:I601_0157"/>
<dbReference type="CDD" id="cd06583">
    <property type="entry name" value="PGRP"/>
    <property type="match status" value="1"/>
</dbReference>
<feature type="domain" description="Peptidoglycan recognition protein family" evidence="4">
    <location>
        <begin position="262"/>
        <end position="412"/>
    </location>
</feature>
<dbReference type="InterPro" id="IPR036505">
    <property type="entry name" value="Amidase/PGRP_sf"/>
</dbReference>
<dbReference type="PANTHER" id="PTHR11022:SF41">
    <property type="entry name" value="PEPTIDOGLYCAN-RECOGNITION PROTEIN LC-RELATED"/>
    <property type="match status" value="1"/>
</dbReference>
<dbReference type="Pfam" id="PF01510">
    <property type="entry name" value="Amidase_2"/>
    <property type="match status" value="1"/>
</dbReference>
<dbReference type="InterPro" id="IPR028994">
    <property type="entry name" value="Integrin_alpha_N"/>
</dbReference>
<keyword evidence="2" id="KW-0732">Signal</keyword>
<dbReference type="GO" id="GO:0008745">
    <property type="term" value="F:N-acetylmuramoyl-L-alanine amidase activity"/>
    <property type="evidence" value="ECO:0007669"/>
    <property type="project" value="InterPro"/>
</dbReference>
<protein>
    <submittedName>
        <fullName evidence="5">N-acetylmuramoyl-L-alanine amidase</fullName>
    </submittedName>
</protein>
<dbReference type="Pfam" id="PF13517">
    <property type="entry name" value="FG-GAP_3"/>
    <property type="match status" value="2"/>
</dbReference>
<feature type="region of interest" description="Disordered" evidence="3">
    <location>
        <begin position="146"/>
        <end position="170"/>
    </location>
</feature>
<dbReference type="SUPFAM" id="SSF69318">
    <property type="entry name" value="Integrin alpha N-terminal domain"/>
    <property type="match status" value="2"/>
</dbReference>
<evidence type="ECO:0000256" key="3">
    <source>
        <dbReference type="SAM" id="MobiDB-lite"/>
    </source>
</evidence>
<dbReference type="SUPFAM" id="SSF55846">
    <property type="entry name" value="N-acetylmuramoyl-L-alanine amidase-like"/>
    <property type="match status" value="1"/>
</dbReference>